<accession>A0A9W6VWU0</accession>
<dbReference type="AlphaFoldDB" id="A0A9W6VWU0"/>
<proteinExistence type="predicted"/>
<reference evidence="1" key="1">
    <citation type="submission" date="2023-03" db="EMBL/GenBank/DDBJ databases">
        <title>Actinoallomurus iriomotensis NBRC 103681.</title>
        <authorList>
            <person name="Ichikawa N."/>
            <person name="Sato H."/>
            <person name="Tonouchi N."/>
        </authorList>
    </citation>
    <scope>NUCLEOTIDE SEQUENCE</scope>
    <source>
        <strain evidence="1">NBRC 103681</strain>
    </source>
</reference>
<evidence type="ECO:0000313" key="2">
    <source>
        <dbReference type="Proteomes" id="UP001165135"/>
    </source>
</evidence>
<comment type="caution">
    <text evidence="1">The sequence shown here is derived from an EMBL/GenBank/DDBJ whole genome shotgun (WGS) entry which is preliminary data.</text>
</comment>
<protein>
    <submittedName>
        <fullName evidence="1">Uncharacterized protein</fullName>
    </submittedName>
</protein>
<dbReference type="EMBL" id="BSTJ01000017">
    <property type="protein sequence ID" value="GLY81126.1"/>
    <property type="molecule type" value="Genomic_DNA"/>
</dbReference>
<evidence type="ECO:0000313" key="1">
    <source>
        <dbReference type="EMBL" id="GLY81126.1"/>
    </source>
</evidence>
<dbReference type="Proteomes" id="UP001165135">
    <property type="component" value="Unassembled WGS sequence"/>
</dbReference>
<dbReference type="RefSeq" id="WP_285635084.1">
    <property type="nucleotide sequence ID" value="NZ_BSTJ01000017.1"/>
</dbReference>
<name>A0A9W6VWU0_9ACTN</name>
<organism evidence="1 2">
    <name type="scientific">Actinoallomurus iriomotensis</name>
    <dbReference type="NCBI Taxonomy" id="478107"/>
    <lineage>
        <taxon>Bacteria</taxon>
        <taxon>Bacillati</taxon>
        <taxon>Actinomycetota</taxon>
        <taxon>Actinomycetes</taxon>
        <taxon>Streptosporangiales</taxon>
        <taxon>Thermomonosporaceae</taxon>
        <taxon>Actinoallomurus</taxon>
    </lineage>
</organism>
<sequence length="51" mass="5496">MKGCLGEDTAGWLNAHGWVTKVHHLTDVAESYGRPTPSKSLSGFLTAIRKA</sequence>
<gene>
    <name evidence="1" type="ORF">Airi01_093930</name>
</gene>